<sequence length="216" mass="23965">MPPELIVLLIGVILMALVLGLLIFYILRARVEREAQRKAAQKRDAIIISQKNPVAPVRFEVEGVVYESVADVQDEQHLRMILGAIRMAQTQIPPETWERLTGTAPDIPRSSVAPTPPPAPPATPSQRPSLSGVATPINTMHPDPARGLAEQVDVILQEMLMKMANPPDVSLATARDGRMRISYEGRIYYAIEQVPDPEIQQMIRQAVALWEQRGGR</sequence>
<evidence type="ECO:0000313" key="6">
    <source>
        <dbReference type="Proteomes" id="UP000050502"/>
    </source>
</evidence>
<keyword evidence="2" id="KW-0812">Transmembrane</keyword>
<proteinExistence type="predicted"/>
<dbReference type="InParanoid" id="A0A0M8K732"/>
<dbReference type="EMBL" id="BBZA01000015">
    <property type="protein sequence ID" value="GAP61819.1"/>
    <property type="molecule type" value="Genomic_DNA"/>
</dbReference>
<gene>
    <name evidence="3" type="ORF">ARMA_0242</name>
    <name evidence="4" type="ORF">SE16_10405</name>
</gene>
<evidence type="ECO:0000313" key="5">
    <source>
        <dbReference type="Proteomes" id="UP000037784"/>
    </source>
</evidence>
<reference evidence="3 5" key="1">
    <citation type="journal article" date="2015" name="Genome Announc.">
        <title>Draft Genome Sequence of a Heterotrophic Facultative Anaerobic Thermophilic Bacterium, Ardenticatena maritima Strain 110ST.</title>
        <authorList>
            <person name="Kawaichi S."/>
            <person name="Yoshida T."/>
            <person name="Sako Y."/>
            <person name="Nakamura R."/>
        </authorList>
    </citation>
    <scope>NUCLEOTIDE SEQUENCE [LARGE SCALE GENOMIC DNA]</scope>
    <source>
        <strain evidence="3 5">110S</strain>
    </source>
</reference>
<dbReference type="AlphaFoldDB" id="A0A0M8K732"/>
<keyword evidence="2" id="KW-1133">Transmembrane helix</keyword>
<name>A0A0M8K732_9CHLR</name>
<feature type="region of interest" description="Disordered" evidence="1">
    <location>
        <begin position="99"/>
        <end position="144"/>
    </location>
</feature>
<dbReference type="Proteomes" id="UP000050502">
    <property type="component" value="Unassembled WGS sequence"/>
</dbReference>
<accession>A0A0M8K732</accession>
<evidence type="ECO:0000256" key="2">
    <source>
        <dbReference type="SAM" id="Phobius"/>
    </source>
</evidence>
<keyword evidence="2" id="KW-0472">Membrane</keyword>
<evidence type="ECO:0000256" key="1">
    <source>
        <dbReference type="SAM" id="MobiDB-lite"/>
    </source>
</evidence>
<reference evidence="5" key="3">
    <citation type="submission" date="2015-08" db="EMBL/GenBank/DDBJ databases">
        <title>Draft Genome Sequence of a Heterotrophic Facultative Anaerobic Bacterium Ardenticatena maritima Strain 110S.</title>
        <authorList>
            <person name="Kawaichi S."/>
            <person name="Yoshida T."/>
            <person name="Sako Y."/>
            <person name="Nakamura R."/>
        </authorList>
    </citation>
    <scope>NUCLEOTIDE SEQUENCE [LARGE SCALE GENOMIC DNA]</scope>
    <source>
        <strain evidence="5">110S</strain>
    </source>
</reference>
<protein>
    <submittedName>
        <fullName evidence="3">Uncharacterized protein</fullName>
    </submittedName>
</protein>
<comment type="caution">
    <text evidence="3">The sequence shown here is derived from an EMBL/GenBank/DDBJ whole genome shotgun (WGS) entry which is preliminary data.</text>
</comment>
<reference evidence="4 6" key="2">
    <citation type="submission" date="2015-07" db="EMBL/GenBank/DDBJ databases">
        <title>Whole genome sequence of Ardenticatena maritima DSM 23922.</title>
        <authorList>
            <person name="Hemp J."/>
            <person name="Ward L.M."/>
            <person name="Pace L.A."/>
            <person name="Fischer W.W."/>
        </authorList>
    </citation>
    <scope>NUCLEOTIDE SEQUENCE [LARGE SCALE GENOMIC DNA]</scope>
    <source>
        <strain evidence="4 6">110S</strain>
    </source>
</reference>
<feature type="transmembrane region" description="Helical" evidence="2">
    <location>
        <begin position="6"/>
        <end position="27"/>
    </location>
</feature>
<evidence type="ECO:0000313" key="3">
    <source>
        <dbReference type="EMBL" id="GAP61819.1"/>
    </source>
</evidence>
<dbReference type="STRING" id="872965.SE16_10405"/>
<keyword evidence="5" id="KW-1185">Reference proteome</keyword>
<feature type="compositionally biased region" description="Pro residues" evidence="1">
    <location>
        <begin position="114"/>
        <end position="123"/>
    </location>
</feature>
<dbReference type="EMBL" id="LGKN01000005">
    <property type="protein sequence ID" value="KPL87930.1"/>
    <property type="molecule type" value="Genomic_DNA"/>
</dbReference>
<evidence type="ECO:0000313" key="4">
    <source>
        <dbReference type="EMBL" id="KPL87930.1"/>
    </source>
</evidence>
<dbReference type="Proteomes" id="UP000037784">
    <property type="component" value="Unassembled WGS sequence"/>
</dbReference>
<organism evidence="3 5">
    <name type="scientific">Ardenticatena maritima</name>
    <dbReference type="NCBI Taxonomy" id="872965"/>
    <lineage>
        <taxon>Bacteria</taxon>
        <taxon>Bacillati</taxon>
        <taxon>Chloroflexota</taxon>
        <taxon>Ardenticatenia</taxon>
        <taxon>Ardenticatenales</taxon>
        <taxon>Ardenticatenaceae</taxon>
        <taxon>Ardenticatena</taxon>
    </lineage>
</organism>
<dbReference type="RefSeq" id="WP_054491762.1">
    <property type="nucleotide sequence ID" value="NZ_BBZA01000015.1"/>
</dbReference>